<protein>
    <submittedName>
        <fullName evidence="3">VTT domain-containing protein</fullName>
    </submittedName>
</protein>
<evidence type="ECO:0000256" key="1">
    <source>
        <dbReference type="SAM" id="Phobius"/>
    </source>
</evidence>
<evidence type="ECO:0000313" key="4">
    <source>
        <dbReference type="Proteomes" id="UP000824280"/>
    </source>
</evidence>
<organism evidence="3 4">
    <name type="scientific">Qipengyuania psychrotolerans</name>
    <dbReference type="NCBI Taxonomy" id="2867238"/>
    <lineage>
        <taxon>Bacteria</taxon>
        <taxon>Pseudomonadati</taxon>
        <taxon>Pseudomonadota</taxon>
        <taxon>Alphaproteobacteria</taxon>
        <taxon>Sphingomonadales</taxon>
        <taxon>Erythrobacteraceae</taxon>
        <taxon>Qipengyuania</taxon>
    </lineage>
</organism>
<reference evidence="3 4" key="1">
    <citation type="submission" date="2021-08" db="EMBL/GenBank/DDBJ databases">
        <title>Comparative Genomics Analysis of the Genus Qipengyuania Reveals Extensive Genetic Diversity and Metabolic Versatility, Including the Description of Fifteen Novel Species.</title>
        <authorList>
            <person name="Liu Y."/>
        </authorList>
    </citation>
    <scope>NUCLEOTIDE SEQUENCE [LARGE SCALE GENOMIC DNA]</scope>
    <source>
        <strain evidence="3 4">1XM2-8</strain>
    </source>
</reference>
<feature type="domain" description="VTT" evidence="2">
    <location>
        <begin position="49"/>
        <end position="160"/>
    </location>
</feature>
<keyword evidence="1" id="KW-0812">Transmembrane</keyword>
<evidence type="ECO:0000259" key="2">
    <source>
        <dbReference type="Pfam" id="PF09335"/>
    </source>
</evidence>
<proteinExistence type="predicted"/>
<feature type="transmembrane region" description="Helical" evidence="1">
    <location>
        <begin position="60"/>
        <end position="82"/>
    </location>
</feature>
<keyword evidence="1" id="KW-0472">Membrane</keyword>
<evidence type="ECO:0000313" key="3">
    <source>
        <dbReference type="EMBL" id="QZD87730.1"/>
    </source>
</evidence>
<name>A0ABX8ZFE5_9SPHN</name>
<accession>A0ABX8ZFE5</accession>
<keyword evidence="4" id="KW-1185">Reference proteome</keyword>
<dbReference type="RefSeq" id="WP_221423267.1">
    <property type="nucleotide sequence ID" value="NZ_CP081297.1"/>
</dbReference>
<keyword evidence="1" id="KW-1133">Transmembrane helix</keyword>
<dbReference type="InterPro" id="IPR032816">
    <property type="entry name" value="VTT_dom"/>
</dbReference>
<sequence>MESSFASFLPTDSIDLLLALPFAEVWLTMGFLGLTASIYATGIPGALLPISFSSGAMLGGVLGVGAVAAGATAGSVLLYVLLKRSSEAALRLKYGGQMQRLDDLASRGGILSIIGMRLVGVPHVAVTAICAFGSVGGRRYALATIVGLLPAIALSATAGASL</sequence>
<feature type="transmembrane region" description="Helical" evidence="1">
    <location>
        <begin position="110"/>
        <end position="133"/>
    </location>
</feature>
<feature type="transmembrane region" description="Helical" evidence="1">
    <location>
        <begin position="140"/>
        <end position="160"/>
    </location>
</feature>
<dbReference type="EMBL" id="CP081297">
    <property type="protein sequence ID" value="QZD87730.1"/>
    <property type="molecule type" value="Genomic_DNA"/>
</dbReference>
<dbReference type="Proteomes" id="UP000824280">
    <property type="component" value="Chromosome"/>
</dbReference>
<gene>
    <name evidence="3" type="ORF">K3166_03250</name>
</gene>
<feature type="transmembrane region" description="Helical" evidence="1">
    <location>
        <begin position="25"/>
        <end position="48"/>
    </location>
</feature>
<dbReference type="Pfam" id="PF09335">
    <property type="entry name" value="VTT_dom"/>
    <property type="match status" value="1"/>
</dbReference>